<name>A0A2G5EF26_AQUCA</name>
<organism evidence="1 2">
    <name type="scientific">Aquilegia coerulea</name>
    <name type="common">Rocky mountain columbine</name>
    <dbReference type="NCBI Taxonomy" id="218851"/>
    <lineage>
        <taxon>Eukaryota</taxon>
        <taxon>Viridiplantae</taxon>
        <taxon>Streptophyta</taxon>
        <taxon>Embryophyta</taxon>
        <taxon>Tracheophyta</taxon>
        <taxon>Spermatophyta</taxon>
        <taxon>Magnoliopsida</taxon>
        <taxon>Ranunculales</taxon>
        <taxon>Ranunculaceae</taxon>
        <taxon>Thalictroideae</taxon>
        <taxon>Aquilegia</taxon>
    </lineage>
</organism>
<gene>
    <name evidence="1" type="ORF">AQUCO_00900706v1</name>
</gene>
<reference evidence="1 2" key="1">
    <citation type="submission" date="2017-09" db="EMBL/GenBank/DDBJ databases">
        <title>WGS assembly of Aquilegia coerulea Goldsmith.</title>
        <authorList>
            <person name="Hodges S."/>
            <person name="Kramer E."/>
            <person name="Nordborg M."/>
            <person name="Tomkins J."/>
            <person name="Borevitz J."/>
            <person name="Derieg N."/>
            <person name="Yan J."/>
            <person name="Mihaltcheva S."/>
            <person name="Hayes R.D."/>
            <person name="Rokhsar D."/>
        </authorList>
    </citation>
    <scope>NUCLEOTIDE SEQUENCE [LARGE SCALE GENOMIC DNA]</scope>
    <source>
        <strain evidence="2">cv. Goldsmith</strain>
    </source>
</reference>
<evidence type="ECO:0000313" key="1">
    <source>
        <dbReference type="EMBL" id="PIA54352.1"/>
    </source>
</evidence>
<protein>
    <submittedName>
        <fullName evidence="1">Uncharacterized protein</fullName>
    </submittedName>
</protein>
<dbReference type="EMBL" id="KZ305026">
    <property type="protein sequence ID" value="PIA54352.1"/>
    <property type="molecule type" value="Genomic_DNA"/>
</dbReference>
<sequence>MFIEIHGISFQYVKSQEHFFIVSFFDPFLSNQKLRSPCCSHQSINNNKNKHYDMQEIFDLRIMNNCN</sequence>
<proteinExistence type="predicted"/>
<dbReference type="Proteomes" id="UP000230069">
    <property type="component" value="Unassembled WGS sequence"/>
</dbReference>
<accession>A0A2G5EF26</accession>
<dbReference type="InParanoid" id="A0A2G5EF26"/>
<dbReference type="AlphaFoldDB" id="A0A2G5EF26"/>
<evidence type="ECO:0000313" key="2">
    <source>
        <dbReference type="Proteomes" id="UP000230069"/>
    </source>
</evidence>
<keyword evidence="2" id="KW-1185">Reference proteome</keyword>